<accession>A0ABM8HUD0</accession>
<dbReference type="EMBL" id="AP024355">
    <property type="protein sequence ID" value="BCR05608.1"/>
    <property type="molecule type" value="Genomic_DNA"/>
</dbReference>
<dbReference type="Proteomes" id="UP001319827">
    <property type="component" value="Chromosome"/>
</dbReference>
<evidence type="ECO:0000313" key="3">
    <source>
        <dbReference type="Proteomes" id="UP001319827"/>
    </source>
</evidence>
<sequence>MNEIALEERISRLEKELLLASDDTERRVFELRMEVDRLKLEVAALRNFLGTVNPSFAEQFPQILDQTIREVNPESD</sequence>
<protein>
    <submittedName>
        <fullName evidence="2">Uncharacterized protein</fullName>
    </submittedName>
</protein>
<organism evidence="2 3">
    <name type="scientific">Desulfuromonas versatilis</name>
    <dbReference type="NCBI Taxonomy" id="2802975"/>
    <lineage>
        <taxon>Bacteria</taxon>
        <taxon>Pseudomonadati</taxon>
        <taxon>Thermodesulfobacteriota</taxon>
        <taxon>Desulfuromonadia</taxon>
        <taxon>Desulfuromonadales</taxon>
        <taxon>Desulfuromonadaceae</taxon>
        <taxon>Desulfuromonas</taxon>
    </lineage>
</organism>
<proteinExistence type="predicted"/>
<reference evidence="2 3" key="2">
    <citation type="journal article" date="2021" name="Int. J. Syst. Evol. Microbiol.">
        <title>Isolation and Polyphasic Characterization of Desulfuromonas versatilis sp. Nov., an Electrogenic Bacteria Capable of Versatile Metabolism Isolated from a Graphene Oxide-Reducing Enrichment Culture.</title>
        <authorList>
            <person name="Xie L."/>
            <person name="Yoshida N."/>
            <person name="Ishii S."/>
            <person name="Meng L."/>
        </authorList>
    </citation>
    <scope>NUCLEOTIDE SEQUENCE [LARGE SCALE GENOMIC DNA]</scope>
    <source>
        <strain evidence="2 3">NIT-T3</strain>
    </source>
</reference>
<dbReference type="RefSeq" id="WP_221249023.1">
    <property type="nucleotide sequence ID" value="NZ_AP024355.1"/>
</dbReference>
<feature type="coiled-coil region" evidence="1">
    <location>
        <begin position="3"/>
        <end position="41"/>
    </location>
</feature>
<evidence type="ECO:0000256" key="1">
    <source>
        <dbReference type="SAM" id="Coils"/>
    </source>
</evidence>
<gene>
    <name evidence="2" type="ORF">DESUT3_26770</name>
</gene>
<evidence type="ECO:0000313" key="2">
    <source>
        <dbReference type="EMBL" id="BCR05608.1"/>
    </source>
</evidence>
<reference evidence="2 3" key="1">
    <citation type="journal article" date="2016" name="C (Basel)">
        <title>Selective Growth of and Electricity Production by Marine Exoelectrogenic Bacteria in Self-Aggregated Hydrogel of Microbially Reduced Graphene Oxide.</title>
        <authorList>
            <person name="Yoshida N."/>
            <person name="Goto Y."/>
            <person name="Miyata Y."/>
        </authorList>
    </citation>
    <scope>NUCLEOTIDE SEQUENCE [LARGE SCALE GENOMIC DNA]</scope>
    <source>
        <strain evidence="2 3">NIT-T3</strain>
    </source>
</reference>
<keyword evidence="3" id="KW-1185">Reference proteome</keyword>
<keyword evidence="1" id="KW-0175">Coiled coil</keyword>
<name>A0ABM8HUD0_9BACT</name>